<dbReference type="InterPro" id="IPR025683">
    <property type="entry name" value="Protein_beta"/>
</dbReference>
<dbReference type="Pfam" id="PF14350">
    <property type="entry name" value="Beta_protein"/>
    <property type="match status" value="1"/>
</dbReference>
<dbReference type="EMBL" id="JASJOU010000014">
    <property type="protein sequence ID" value="MDJ1504984.1"/>
    <property type="molecule type" value="Genomic_DNA"/>
</dbReference>
<accession>A0AAE3RBC7</accession>
<dbReference type="RefSeq" id="WP_314516720.1">
    <property type="nucleotide sequence ID" value="NZ_JASJOU010000014.1"/>
</dbReference>
<name>A0AAE3RBC7_9BACT</name>
<evidence type="ECO:0000313" key="3">
    <source>
        <dbReference type="Proteomes" id="UP001232063"/>
    </source>
</evidence>
<gene>
    <name evidence="2" type="ORF">QNI22_30255</name>
</gene>
<dbReference type="AlphaFoldDB" id="A0AAE3RBC7"/>
<evidence type="ECO:0008006" key="4">
    <source>
        <dbReference type="Google" id="ProtNLM"/>
    </source>
</evidence>
<proteinExistence type="predicted"/>
<feature type="region of interest" description="Disordered" evidence="1">
    <location>
        <begin position="339"/>
        <end position="363"/>
    </location>
</feature>
<protein>
    <recommendedName>
        <fullName evidence="4">Beta protein</fullName>
    </recommendedName>
</protein>
<feature type="compositionally biased region" description="Basic residues" evidence="1">
    <location>
        <begin position="339"/>
        <end position="348"/>
    </location>
</feature>
<sequence length="404" mass="46002">MTAIYSPVMKLRASEMQALKMLSTPVKENIIPVIQLLPIKDEIEQLKYLSTRVRELLGAFIGSNMKFYADFDLIESDSSSDLSYISKFLSMVSQQQIGFIPVITFVQESPAYLQLIKDNYLHHGICVKPPQYRLRTVAIDIFCNYLNDALSSYMKHFNIDESMVDILLDLNFIDHFDFDPSDDGFTLPERIIQIISGISNKEKFRSIIISGGSFPEDLTGYVQDTETYSARHEWDIWKEIRAALPDLPLRYADYGNIHPTFNPQQESHQGTCSIKYTTEDDFLVYKGRLSNKHEDGHGQYVNKSKALLVNPVYSGPNFSWGDKMINDIANGITPPVKTRKTLTRRTSTRKSSNQTEPKIPTGNAGQWVQFTFNHHMTKITQLMGVSVVEIVVGNSSFQLDLLSR</sequence>
<organism evidence="2 3">
    <name type="scientific">Xanthocytophaga agilis</name>
    <dbReference type="NCBI Taxonomy" id="3048010"/>
    <lineage>
        <taxon>Bacteria</taxon>
        <taxon>Pseudomonadati</taxon>
        <taxon>Bacteroidota</taxon>
        <taxon>Cytophagia</taxon>
        <taxon>Cytophagales</taxon>
        <taxon>Rhodocytophagaceae</taxon>
        <taxon>Xanthocytophaga</taxon>
    </lineage>
</organism>
<evidence type="ECO:0000313" key="2">
    <source>
        <dbReference type="EMBL" id="MDJ1504984.1"/>
    </source>
</evidence>
<dbReference type="Proteomes" id="UP001232063">
    <property type="component" value="Unassembled WGS sequence"/>
</dbReference>
<keyword evidence="3" id="KW-1185">Reference proteome</keyword>
<reference evidence="2" key="1">
    <citation type="submission" date="2023-05" db="EMBL/GenBank/DDBJ databases">
        <authorList>
            <person name="Zhang X."/>
        </authorList>
    </citation>
    <scope>NUCLEOTIDE SEQUENCE</scope>
    <source>
        <strain evidence="2">BD1B2-1</strain>
    </source>
</reference>
<comment type="caution">
    <text evidence="2">The sequence shown here is derived from an EMBL/GenBank/DDBJ whole genome shotgun (WGS) entry which is preliminary data.</text>
</comment>
<evidence type="ECO:0000256" key="1">
    <source>
        <dbReference type="SAM" id="MobiDB-lite"/>
    </source>
</evidence>